<reference evidence="3 4" key="1">
    <citation type="submission" date="2021-08" db="EMBL/GenBank/DDBJ databases">
        <title>Complete genome sequence of the strain Aneurinibacillus thermoaerophilus CCM 8960.</title>
        <authorList>
            <person name="Musilova J."/>
            <person name="Kourilova X."/>
            <person name="Pernicova I."/>
            <person name="Bezdicek M."/>
            <person name="Lengerova M."/>
            <person name="Obruca S."/>
            <person name="Sedlar K."/>
        </authorList>
    </citation>
    <scope>NUCLEOTIDE SEQUENCE [LARGE SCALE GENOMIC DNA]</scope>
    <source>
        <strain evidence="3 4">CCM 8960</strain>
    </source>
</reference>
<gene>
    <name evidence="3" type="ORF">K3F53_09585</name>
</gene>
<evidence type="ECO:0000313" key="4">
    <source>
        <dbReference type="Proteomes" id="UP000826616"/>
    </source>
</evidence>
<dbReference type="Pfam" id="PF01548">
    <property type="entry name" value="DEDD_Tnp_IS110"/>
    <property type="match status" value="1"/>
</dbReference>
<protein>
    <submittedName>
        <fullName evidence="3">IS110 family transposase</fullName>
    </submittedName>
</protein>
<evidence type="ECO:0000259" key="1">
    <source>
        <dbReference type="Pfam" id="PF01548"/>
    </source>
</evidence>
<dbReference type="InterPro" id="IPR003346">
    <property type="entry name" value="Transposase_20"/>
</dbReference>
<sequence>MFFRQQNTCSISFSSTRRGFESFYYWIQSLMTEHQKTEVIVGLEPTGHYWLTLAAFLRNRKISIVVVNPMHVKKSKELDDNSPTKNDPKDARVIAQLVKDGRYSVPYFPNGVYAELREAVKIRDDISCEIQRIQGNIHNWLDRYFPEFLEVFASWEDKAALETLKHFPLPQDIIEAGSSVILSVWQNKMKRGLRPVRAVELVEQARHSIGLHEGAKMAQLELKTLLMSYELKEQLLNQVMKESEELLAHIPGVQEILTIPGMGITTVAGFFAEVGDLSRYQHPRQLQKLSRLSLKENRSGKYRGKTQITKRGRPRLRTLLYRVIRPMVLVNPAFQALHTYYTTRQENPLRKQQSLIALCCRLLRIIFVLVRKQIAREKR</sequence>
<dbReference type="PANTHER" id="PTHR33055">
    <property type="entry name" value="TRANSPOSASE FOR INSERTION SEQUENCE ELEMENT IS1111A"/>
    <property type="match status" value="1"/>
</dbReference>
<dbReference type="EMBL" id="CP080764">
    <property type="protein sequence ID" value="QYY41209.1"/>
    <property type="molecule type" value="Genomic_DNA"/>
</dbReference>
<dbReference type="RefSeq" id="WP_082705974.1">
    <property type="nucleotide sequence ID" value="NZ_CP080764.1"/>
</dbReference>
<dbReference type="GeneID" id="97141619"/>
<dbReference type="Proteomes" id="UP000826616">
    <property type="component" value="Chromosome"/>
</dbReference>
<evidence type="ECO:0000313" key="3">
    <source>
        <dbReference type="EMBL" id="QYY41209.1"/>
    </source>
</evidence>
<dbReference type="Pfam" id="PF02371">
    <property type="entry name" value="Transposase_20"/>
    <property type="match status" value="1"/>
</dbReference>
<name>A0ABX8Y6Z9_ANETH</name>
<dbReference type="PANTHER" id="PTHR33055:SF15">
    <property type="entry name" value="TRANSPOSASE-RELATED"/>
    <property type="match status" value="1"/>
</dbReference>
<feature type="domain" description="Transposase IS110-like N-terminal" evidence="1">
    <location>
        <begin position="10"/>
        <end position="146"/>
    </location>
</feature>
<organism evidence="3 4">
    <name type="scientific">Aneurinibacillus thermoaerophilus</name>
    <dbReference type="NCBI Taxonomy" id="143495"/>
    <lineage>
        <taxon>Bacteria</taxon>
        <taxon>Bacillati</taxon>
        <taxon>Bacillota</taxon>
        <taxon>Bacilli</taxon>
        <taxon>Bacillales</taxon>
        <taxon>Paenibacillaceae</taxon>
        <taxon>Aneurinibacillus group</taxon>
        <taxon>Aneurinibacillus</taxon>
    </lineage>
</organism>
<keyword evidence="4" id="KW-1185">Reference proteome</keyword>
<proteinExistence type="predicted"/>
<accession>A0ABX8Y6Z9</accession>
<dbReference type="NCBIfam" id="NF033542">
    <property type="entry name" value="transpos_IS110"/>
    <property type="match status" value="1"/>
</dbReference>
<feature type="domain" description="Transposase IS116/IS110/IS902 C-terminal" evidence="2">
    <location>
        <begin position="254"/>
        <end position="338"/>
    </location>
</feature>
<evidence type="ECO:0000259" key="2">
    <source>
        <dbReference type="Pfam" id="PF02371"/>
    </source>
</evidence>
<dbReference type="InterPro" id="IPR002525">
    <property type="entry name" value="Transp_IS110-like_N"/>
</dbReference>
<dbReference type="InterPro" id="IPR047650">
    <property type="entry name" value="Transpos_IS110"/>
</dbReference>